<comment type="caution">
    <text evidence="2">The sequence shown here is derived from an EMBL/GenBank/DDBJ whole genome shotgun (WGS) entry which is preliminary data.</text>
</comment>
<accession>A0A139IDW8</accession>
<keyword evidence="3" id="KW-1185">Reference proteome</keyword>
<evidence type="ECO:0000313" key="3">
    <source>
        <dbReference type="Proteomes" id="UP000073492"/>
    </source>
</evidence>
<sequence>MDGANSEATPEQRKATGDSKHRRSRSPGRERSRSRRRRRRRSRSRSRERERVKARERSEPAPAPAPALRPRSQEPLTVLHTLPPRVPISGLRRPPNIIIAIITITDATTTVGAGDVLLRLAGKGTDVTIIRIVLAAKSLKLTEPRIVQAVVENRLPRRTNAAILAQRPPTALTAIDTTAIDTAVPVRAHLHPARAITNIQVAEIGGSLPENLLSEGKAWPQAALSKAQWIRISLADVLLIVVEAEGLLPVKGSHGEATWIIVEARSATTTADTLALRHAAEAERKATGGHLARADTAVALAQEDLLHLEAASVGAGAKVDHHEVALLELTAAGARGGTLGL</sequence>
<feature type="region of interest" description="Disordered" evidence="1">
    <location>
        <begin position="1"/>
        <end position="78"/>
    </location>
</feature>
<feature type="compositionally biased region" description="Basic residues" evidence="1">
    <location>
        <begin position="20"/>
        <end position="44"/>
    </location>
</feature>
<dbReference type="Proteomes" id="UP000073492">
    <property type="component" value="Unassembled WGS sequence"/>
</dbReference>
<evidence type="ECO:0000313" key="2">
    <source>
        <dbReference type="EMBL" id="KXT12901.1"/>
    </source>
</evidence>
<reference evidence="2 3" key="1">
    <citation type="submission" date="2015-07" db="EMBL/GenBank/DDBJ databases">
        <title>Comparative genomics of the Sigatoka disease complex on banana suggests a link between parallel evolutionary changes in Pseudocercospora fijiensis and Pseudocercospora eumusae and increased virulence on the banana host.</title>
        <authorList>
            <person name="Chang T.-C."/>
            <person name="Salvucci A."/>
            <person name="Crous P.W."/>
            <person name="Stergiopoulos I."/>
        </authorList>
    </citation>
    <scope>NUCLEOTIDE SEQUENCE [LARGE SCALE GENOMIC DNA]</scope>
    <source>
        <strain evidence="2 3">CBS 116634</strain>
    </source>
</reference>
<gene>
    <name evidence="2" type="ORF">AC579_10463</name>
</gene>
<dbReference type="OrthoDB" id="5284712at2759"/>
<proteinExistence type="predicted"/>
<evidence type="ECO:0000256" key="1">
    <source>
        <dbReference type="SAM" id="MobiDB-lite"/>
    </source>
</evidence>
<feature type="compositionally biased region" description="Basic and acidic residues" evidence="1">
    <location>
        <begin position="10"/>
        <end position="19"/>
    </location>
</feature>
<feature type="compositionally biased region" description="Basic and acidic residues" evidence="1">
    <location>
        <begin position="45"/>
        <end position="59"/>
    </location>
</feature>
<protein>
    <submittedName>
        <fullName evidence="2">Uncharacterized protein</fullName>
    </submittedName>
</protein>
<organism evidence="2 3">
    <name type="scientific">Pseudocercospora musae</name>
    <dbReference type="NCBI Taxonomy" id="113226"/>
    <lineage>
        <taxon>Eukaryota</taxon>
        <taxon>Fungi</taxon>
        <taxon>Dikarya</taxon>
        <taxon>Ascomycota</taxon>
        <taxon>Pezizomycotina</taxon>
        <taxon>Dothideomycetes</taxon>
        <taxon>Dothideomycetidae</taxon>
        <taxon>Mycosphaerellales</taxon>
        <taxon>Mycosphaerellaceae</taxon>
        <taxon>Pseudocercospora</taxon>
    </lineage>
</organism>
<dbReference type="EMBL" id="LFZO01000136">
    <property type="protein sequence ID" value="KXT12901.1"/>
    <property type="molecule type" value="Genomic_DNA"/>
</dbReference>
<dbReference type="AlphaFoldDB" id="A0A139IDW8"/>
<name>A0A139IDW8_9PEZI</name>